<proteinExistence type="inferred from homology"/>
<dbReference type="GO" id="GO:0016757">
    <property type="term" value="F:glycosyltransferase activity"/>
    <property type="evidence" value="ECO:0007669"/>
    <property type="project" value="UniProtKB-KW"/>
</dbReference>
<dbReference type="Pfam" id="PF00535">
    <property type="entry name" value="Glycos_transf_2"/>
    <property type="match status" value="1"/>
</dbReference>
<dbReference type="InterPro" id="IPR029044">
    <property type="entry name" value="Nucleotide-diphossugar_trans"/>
</dbReference>
<keyword evidence="3 5" id="KW-0808">Transferase</keyword>
<dbReference type="AlphaFoldDB" id="A0A5B6TEG8"/>
<keyword evidence="2" id="KW-0328">Glycosyltransferase</keyword>
<comment type="caution">
    <text evidence="5">The sequence shown here is derived from an EMBL/GenBank/DDBJ whole genome shotgun (WGS) entry which is preliminary data.</text>
</comment>
<evidence type="ECO:0000259" key="4">
    <source>
        <dbReference type="Pfam" id="PF00535"/>
    </source>
</evidence>
<dbReference type="EMBL" id="VKKY01000002">
    <property type="protein sequence ID" value="KAA3438556.1"/>
    <property type="molecule type" value="Genomic_DNA"/>
</dbReference>
<dbReference type="OrthoDB" id="9771846at2"/>
<reference evidence="5 6" key="1">
    <citation type="submission" date="2019-07" db="EMBL/GenBank/DDBJ databases">
        <title>Rufibacter sp. nov., isolated from lake sediment.</title>
        <authorList>
            <person name="Qu J.-H."/>
        </authorList>
    </citation>
    <scope>NUCLEOTIDE SEQUENCE [LARGE SCALE GENOMIC DNA]</scope>
    <source>
        <strain evidence="5 6">NBS58-1</strain>
    </source>
</reference>
<comment type="similarity">
    <text evidence="1">Belongs to the glycosyltransferase 2 family.</text>
</comment>
<feature type="domain" description="Glycosyltransferase 2-like" evidence="4">
    <location>
        <begin position="12"/>
        <end position="144"/>
    </location>
</feature>
<dbReference type="CDD" id="cd04186">
    <property type="entry name" value="GT_2_like_c"/>
    <property type="match status" value="1"/>
</dbReference>
<organism evidence="5 6">
    <name type="scientific">Rufibacter hautae</name>
    <dbReference type="NCBI Taxonomy" id="2595005"/>
    <lineage>
        <taxon>Bacteria</taxon>
        <taxon>Pseudomonadati</taxon>
        <taxon>Bacteroidota</taxon>
        <taxon>Cytophagia</taxon>
        <taxon>Cytophagales</taxon>
        <taxon>Hymenobacteraceae</taxon>
        <taxon>Rufibacter</taxon>
    </lineage>
</organism>
<keyword evidence="6" id="KW-1185">Reference proteome</keyword>
<dbReference type="InterPro" id="IPR001173">
    <property type="entry name" value="Glyco_trans_2-like"/>
</dbReference>
<sequence>MTVQEHQPKVYIVVLNYLSWQDTVECLASLLRLTYQNKEIIVVDNDSPNGSFLHLTNWAQENLPFYQALSENEVTHGSSLPEQGPQVMFIKADKNAGFAAGNNLGIRYALKKKDHDYLWLLNNDTTVDPNALEELVKRAHFDQNSAKPVGIWGSKLLYYHQPKVIQAVGGKLDLRTFTTRHLAEGETDGPQHNVLELQQDYVIGASLFVSRKFLAEVGLLSEDYFLYFEELDWATRAARAGYALGYVWSSRVYHKEGQTIGSSSSGKQKSDLADYHGIRSKIIFFRKFYPERTLKLYLLLTASALLRVSRLQFLRAATVFKLMAQTK</sequence>
<dbReference type="SUPFAM" id="SSF53448">
    <property type="entry name" value="Nucleotide-diphospho-sugar transferases"/>
    <property type="match status" value="1"/>
</dbReference>
<dbReference type="RefSeq" id="WP_149091614.1">
    <property type="nucleotide sequence ID" value="NZ_VKKY01000002.1"/>
</dbReference>
<name>A0A5B6TEG8_9BACT</name>
<gene>
    <name evidence="5" type="ORF">FOA19_15100</name>
</gene>
<protein>
    <submittedName>
        <fullName evidence="5">Glycosyltransferase family 2 protein</fullName>
    </submittedName>
</protein>
<evidence type="ECO:0000313" key="5">
    <source>
        <dbReference type="EMBL" id="KAA3438556.1"/>
    </source>
</evidence>
<evidence type="ECO:0000313" key="6">
    <source>
        <dbReference type="Proteomes" id="UP000324133"/>
    </source>
</evidence>
<dbReference type="PANTHER" id="PTHR43179:SF12">
    <property type="entry name" value="GALACTOFURANOSYLTRANSFERASE GLFT2"/>
    <property type="match status" value="1"/>
</dbReference>
<accession>A0A5B6TEG8</accession>
<evidence type="ECO:0000256" key="2">
    <source>
        <dbReference type="ARBA" id="ARBA00022676"/>
    </source>
</evidence>
<dbReference type="Gene3D" id="3.90.550.10">
    <property type="entry name" value="Spore Coat Polysaccharide Biosynthesis Protein SpsA, Chain A"/>
    <property type="match status" value="1"/>
</dbReference>
<evidence type="ECO:0000256" key="1">
    <source>
        <dbReference type="ARBA" id="ARBA00006739"/>
    </source>
</evidence>
<dbReference type="PANTHER" id="PTHR43179">
    <property type="entry name" value="RHAMNOSYLTRANSFERASE WBBL"/>
    <property type="match status" value="1"/>
</dbReference>
<dbReference type="Proteomes" id="UP000324133">
    <property type="component" value="Unassembled WGS sequence"/>
</dbReference>
<evidence type="ECO:0000256" key="3">
    <source>
        <dbReference type="ARBA" id="ARBA00022679"/>
    </source>
</evidence>